<evidence type="ECO:0000313" key="12">
    <source>
        <dbReference type="EMBL" id="CAD7460810.1"/>
    </source>
</evidence>
<dbReference type="Pfam" id="PF00096">
    <property type="entry name" value="zf-C2H2"/>
    <property type="match status" value="3"/>
</dbReference>
<proteinExistence type="predicted"/>
<evidence type="ECO:0000256" key="7">
    <source>
        <dbReference type="ARBA" id="ARBA00023125"/>
    </source>
</evidence>
<dbReference type="GO" id="GO:0005634">
    <property type="term" value="C:nucleus"/>
    <property type="evidence" value="ECO:0007669"/>
    <property type="project" value="UniProtKB-SubCell"/>
</dbReference>
<keyword evidence="5" id="KW-0862">Zinc</keyword>
<dbReference type="SUPFAM" id="SSF57667">
    <property type="entry name" value="beta-beta-alpha zinc fingers"/>
    <property type="match status" value="2"/>
</dbReference>
<dbReference type="InterPro" id="IPR013087">
    <property type="entry name" value="Znf_C2H2_type"/>
</dbReference>
<dbReference type="GO" id="GO:0003677">
    <property type="term" value="F:DNA binding"/>
    <property type="evidence" value="ECO:0007669"/>
    <property type="project" value="UniProtKB-KW"/>
</dbReference>
<feature type="domain" description="C2H2-type" evidence="11">
    <location>
        <begin position="102"/>
        <end position="132"/>
    </location>
</feature>
<evidence type="ECO:0000256" key="5">
    <source>
        <dbReference type="ARBA" id="ARBA00022833"/>
    </source>
</evidence>
<keyword evidence="9" id="KW-0539">Nucleus</keyword>
<gene>
    <name evidence="12" type="ORF">TTEB3V08_LOCUS8727</name>
</gene>
<dbReference type="InterPro" id="IPR050331">
    <property type="entry name" value="Zinc_finger"/>
</dbReference>
<keyword evidence="4 10" id="KW-0863">Zinc-finger</keyword>
<keyword evidence="3" id="KW-0677">Repeat</keyword>
<evidence type="ECO:0000256" key="2">
    <source>
        <dbReference type="ARBA" id="ARBA00022723"/>
    </source>
</evidence>
<dbReference type="PROSITE" id="PS00028">
    <property type="entry name" value="ZINC_FINGER_C2H2_1"/>
    <property type="match status" value="4"/>
</dbReference>
<feature type="domain" description="C2H2-type" evidence="11">
    <location>
        <begin position="46"/>
        <end position="73"/>
    </location>
</feature>
<evidence type="ECO:0000256" key="6">
    <source>
        <dbReference type="ARBA" id="ARBA00023015"/>
    </source>
</evidence>
<dbReference type="EMBL" id="OE004050">
    <property type="protein sequence ID" value="CAD7460810.1"/>
    <property type="molecule type" value="Genomic_DNA"/>
</dbReference>
<evidence type="ECO:0000256" key="8">
    <source>
        <dbReference type="ARBA" id="ARBA00023163"/>
    </source>
</evidence>
<keyword evidence="7" id="KW-0238">DNA-binding</keyword>
<dbReference type="PANTHER" id="PTHR16515:SF49">
    <property type="entry name" value="GASTRULA ZINC FINGER PROTEIN XLCGF49.1-LIKE-RELATED"/>
    <property type="match status" value="1"/>
</dbReference>
<dbReference type="PANTHER" id="PTHR16515">
    <property type="entry name" value="PR DOMAIN ZINC FINGER PROTEIN"/>
    <property type="match status" value="1"/>
</dbReference>
<dbReference type="Pfam" id="PF13912">
    <property type="entry name" value="zf-C2H2_6"/>
    <property type="match status" value="1"/>
</dbReference>
<evidence type="ECO:0000259" key="11">
    <source>
        <dbReference type="PROSITE" id="PS50157"/>
    </source>
</evidence>
<evidence type="ECO:0000256" key="1">
    <source>
        <dbReference type="ARBA" id="ARBA00004123"/>
    </source>
</evidence>
<dbReference type="AlphaFoldDB" id="A0A7R9IM81"/>
<name>A0A7R9IM81_9NEOP</name>
<keyword evidence="6" id="KW-0805">Transcription regulation</keyword>
<organism evidence="12">
    <name type="scientific">Timema tahoe</name>
    <dbReference type="NCBI Taxonomy" id="61484"/>
    <lineage>
        <taxon>Eukaryota</taxon>
        <taxon>Metazoa</taxon>
        <taxon>Ecdysozoa</taxon>
        <taxon>Arthropoda</taxon>
        <taxon>Hexapoda</taxon>
        <taxon>Insecta</taxon>
        <taxon>Pterygota</taxon>
        <taxon>Neoptera</taxon>
        <taxon>Polyneoptera</taxon>
        <taxon>Phasmatodea</taxon>
        <taxon>Timematodea</taxon>
        <taxon>Timematoidea</taxon>
        <taxon>Timematidae</taxon>
        <taxon>Timema</taxon>
    </lineage>
</organism>
<dbReference type="InterPro" id="IPR036236">
    <property type="entry name" value="Znf_C2H2_sf"/>
</dbReference>
<dbReference type="PROSITE" id="PS50157">
    <property type="entry name" value="ZINC_FINGER_C2H2_2"/>
    <property type="match status" value="6"/>
</dbReference>
<dbReference type="Pfam" id="PF12874">
    <property type="entry name" value="zf-met"/>
    <property type="match status" value="1"/>
</dbReference>
<keyword evidence="8" id="KW-0804">Transcription</keyword>
<feature type="domain" description="C2H2-type" evidence="11">
    <location>
        <begin position="166"/>
        <end position="199"/>
    </location>
</feature>
<evidence type="ECO:0000256" key="4">
    <source>
        <dbReference type="ARBA" id="ARBA00022771"/>
    </source>
</evidence>
<accession>A0A7R9IM81</accession>
<dbReference type="FunFam" id="3.30.160.60:FF:000618">
    <property type="entry name" value="zinc finger protein 341 isoform X1"/>
    <property type="match status" value="1"/>
</dbReference>
<protein>
    <recommendedName>
        <fullName evidence="11">C2H2-type domain-containing protein</fullName>
    </recommendedName>
</protein>
<keyword evidence="2" id="KW-0479">Metal-binding</keyword>
<dbReference type="GO" id="GO:0008270">
    <property type="term" value="F:zinc ion binding"/>
    <property type="evidence" value="ECO:0007669"/>
    <property type="project" value="UniProtKB-KW"/>
</dbReference>
<sequence length="278" mass="31482">MIAVCACICGSAQRLWPHARSPGVPPFGLGMFRLAHHRHHFDKESLKCQICSQVYQSMQDLENHMHIHANIDTYNCNACKLVFDTSHDLQEHVKTHKDLRNENCSGVSICDAGFLTATRLKRHEYIHTRDTSYDDRPFSCTVCTKAFRRKDTLYSHMKVHTTERLHSCSDCGRTFKKSNDRNRHRRNNCKISLANGQPPTVYSCPICKKSFESSASASNHLAFVHVLNKNSTEENSMPIGTDEPIISNVGQKRHPPPCGALVGAEVIPWIENEVREPS</sequence>
<reference evidence="12" key="1">
    <citation type="submission" date="2020-11" db="EMBL/GenBank/DDBJ databases">
        <authorList>
            <person name="Tran Van P."/>
        </authorList>
    </citation>
    <scope>NUCLEOTIDE SEQUENCE</scope>
</reference>
<evidence type="ECO:0000256" key="9">
    <source>
        <dbReference type="ARBA" id="ARBA00023242"/>
    </source>
</evidence>
<evidence type="ECO:0000256" key="3">
    <source>
        <dbReference type="ARBA" id="ARBA00022737"/>
    </source>
</evidence>
<feature type="domain" description="C2H2-type" evidence="11">
    <location>
        <begin position="202"/>
        <end position="230"/>
    </location>
</feature>
<comment type="subcellular location">
    <subcellularLocation>
        <location evidence="1">Nucleus</location>
    </subcellularLocation>
</comment>
<feature type="domain" description="C2H2-type" evidence="11">
    <location>
        <begin position="74"/>
        <end position="101"/>
    </location>
</feature>
<dbReference type="SMART" id="SM00355">
    <property type="entry name" value="ZnF_C2H2"/>
    <property type="match status" value="6"/>
</dbReference>
<feature type="domain" description="C2H2-type" evidence="11">
    <location>
        <begin position="138"/>
        <end position="165"/>
    </location>
</feature>
<evidence type="ECO:0000256" key="10">
    <source>
        <dbReference type="PROSITE-ProRule" id="PRU00042"/>
    </source>
</evidence>
<dbReference type="GO" id="GO:0006355">
    <property type="term" value="P:regulation of DNA-templated transcription"/>
    <property type="evidence" value="ECO:0007669"/>
    <property type="project" value="UniProtKB-ARBA"/>
</dbReference>
<dbReference type="Gene3D" id="3.30.160.60">
    <property type="entry name" value="Classic Zinc Finger"/>
    <property type="match status" value="3"/>
</dbReference>